<dbReference type="GO" id="GO:0004069">
    <property type="term" value="F:L-aspartate:2-oxoglutarate aminotransferase activity"/>
    <property type="evidence" value="ECO:0007669"/>
    <property type="project" value="UniProtKB-EC"/>
</dbReference>
<dbReference type="InterPro" id="IPR015421">
    <property type="entry name" value="PyrdxlP-dep_Trfase_major"/>
</dbReference>
<evidence type="ECO:0000256" key="1">
    <source>
        <dbReference type="ARBA" id="ARBA00001933"/>
    </source>
</evidence>
<evidence type="ECO:0000256" key="2">
    <source>
        <dbReference type="ARBA" id="ARBA00007441"/>
    </source>
</evidence>
<keyword evidence="5" id="KW-0663">Pyridoxal phosphate</keyword>
<proteinExistence type="inferred from homology"/>
<accession>A0A3B0UR67</accession>
<dbReference type="InterPro" id="IPR004839">
    <property type="entry name" value="Aminotransferase_I/II_large"/>
</dbReference>
<evidence type="ECO:0000259" key="6">
    <source>
        <dbReference type="Pfam" id="PF00155"/>
    </source>
</evidence>
<dbReference type="InterPro" id="IPR004838">
    <property type="entry name" value="NHTrfase_class1_PyrdxlP-BS"/>
</dbReference>
<dbReference type="SUPFAM" id="SSF53383">
    <property type="entry name" value="PLP-dependent transferases"/>
    <property type="match status" value="1"/>
</dbReference>
<keyword evidence="4 7" id="KW-0808">Transferase</keyword>
<dbReference type="PANTHER" id="PTHR46383">
    <property type="entry name" value="ASPARTATE AMINOTRANSFERASE"/>
    <property type="match status" value="1"/>
</dbReference>
<evidence type="ECO:0000256" key="5">
    <source>
        <dbReference type="ARBA" id="ARBA00022898"/>
    </source>
</evidence>
<dbReference type="EC" id="2.6.1.1" evidence="7"/>
<reference evidence="7" key="1">
    <citation type="submission" date="2018-06" db="EMBL/GenBank/DDBJ databases">
        <authorList>
            <person name="Zhirakovskaya E."/>
        </authorList>
    </citation>
    <scope>NUCLEOTIDE SEQUENCE</scope>
</reference>
<dbReference type="AlphaFoldDB" id="A0A3B0UR67"/>
<protein>
    <submittedName>
        <fullName evidence="7">Aspartate aminotransferase</fullName>
        <ecNumber evidence="7">2.6.1.1</ecNumber>
    </submittedName>
</protein>
<dbReference type="Gene3D" id="3.40.640.10">
    <property type="entry name" value="Type I PLP-dependent aspartate aminotransferase-like (Major domain)"/>
    <property type="match status" value="1"/>
</dbReference>
<comment type="cofactor">
    <cofactor evidence="1">
        <name>pyridoxal 5'-phosphate</name>
        <dbReference type="ChEBI" id="CHEBI:597326"/>
    </cofactor>
</comment>
<dbReference type="EMBL" id="UOEU01000459">
    <property type="protein sequence ID" value="VAW33565.1"/>
    <property type="molecule type" value="Genomic_DNA"/>
</dbReference>
<organism evidence="7">
    <name type="scientific">hydrothermal vent metagenome</name>
    <dbReference type="NCBI Taxonomy" id="652676"/>
    <lineage>
        <taxon>unclassified sequences</taxon>
        <taxon>metagenomes</taxon>
        <taxon>ecological metagenomes</taxon>
    </lineage>
</organism>
<dbReference type="InterPro" id="IPR050596">
    <property type="entry name" value="AspAT/PAT-like"/>
</dbReference>
<dbReference type="GO" id="GO:0006520">
    <property type="term" value="P:amino acid metabolic process"/>
    <property type="evidence" value="ECO:0007669"/>
    <property type="project" value="InterPro"/>
</dbReference>
<evidence type="ECO:0000256" key="4">
    <source>
        <dbReference type="ARBA" id="ARBA00022679"/>
    </source>
</evidence>
<dbReference type="InterPro" id="IPR015424">
    <property type="entry name" value="PyrdxlP-dep_Trfase"/>
</dbReference>
<dbReference type="Pfam" id="PF00155">
    <property type="entry name" value="Aminotran_1_2"/>
    <property type="match status" value="1"/>
</dbReference>
<keyword evidence="3 7" id="KW-0032">Aminotransferase</keyword>
<evidence type="ECO:0000313" key="7">
    <source>
        <dbReference type="EMBL" id="VAW33565.1"/>
    </source>
</evidence>
<comment type="similarity">
    <text evidence="2">Belongs to the class-I pyridoxal-phosphate-dependent aminotransferase family.</text>
</comment>
<dbReference type="GO" id="GO:0030170">
    <property type="term" value="F:pyridoxal phosphate binding"/>
    <property type="evidence" value="ECO:0007669"/>
    <property type="project" value="InterPro"/>
</dbReference>
<dbReference type="Gene3D" id="3.90.1150.10">
    <property type="entry name" value="Aspartate Aminotransferase, domain 1"/>
    <property type="match status" value="1"/>
</dbReference>
<gene>
    <name evidence="7" type="ORF">MNBD_CHLOROFLEXI01-2692</name>
</gene>
<evidence type="ECO:0000256" key="3">
    <source>
        <dbReference type="ARBA" id="ARBA00022576"/>
    </source>
</evidence>
<sequence>MRNFISDRVAATPPSGIRKFFDIAANMKDVISLGIGEPDFVTPKPILQAGIASLQRGETSYTSNSGTVALRDALSRHIKRLYKVHYDSAEEIIVTVGVSEALYLVMTAVLNPGDEVIIPEPSFVSYAPEVSFASGVPVAVPTYVKDDFQVTAETIEAAITPKTKALLLGYPNNPTGAVMTKEVMLQVTAVAQQHDLLIISDEIYDRLVYGIEHVCVPALPGMRERTVLLGGFSKDYAMTGWRIGYACAPVEILAAMRKVHQYTIMSAPTMGQAAALAALTSEGDRYVEEMRLEYDRRRRLIVDGFNTLGMDCFEPRGAFYAFPSIAKTGMSSDDFAMRLLDEEEVAMVPGDAFGVSGAGFVRASYATAYEKIEEALNRLERFMRRHG</sequence>
<name>A0A3B0UR67_9ZZZZ</name>
<dbReference type="PROSITE" id="PS00105">
    <property type="entry name" value="AA_TRANSFER_CLASS_1"/>
    <property type="match status" value="1"/>
</dbReference>
<dbReference type="CDD" id="cd00609">
    <property type="entry name" value="AAT_like"/>
    <property type="match status" value="1"/>
</dbReference>
<feature type="domain" description="Aminotransferase class I/classII large" evidence="6">
    <location>
        <begin position="28"/>
        <end position="379"/>
    </location>
</feature>
<dbReference type="FunFam" id="3.40.640.10:FF:000033">
    <property type="entry name" value="Aspartate aminotransferase"/>
    <property type="match status" value="1"/>
</dbReference>
<dbReference type="PANTHER" id="PTHR46383:SF3">
    <property type="entry name" value="ASPARTATE AMINOTRANSFERASE-RELATED"/>
    <property type="match status" value="1"/>
</dbReference>
<dbReference type="InterPro" id="IPR015422">
    <property type="entry name" value="PyrdxlP-dep_Trfase_small"/>
</dbReference>